<organism evidence="2 3">
    <name type="scientific">Engystomops pustulosus</name>
    <name type="common">Tungara frog</name>
    <name type="synonym">Physalaemus pustulosus</name>
    <dbReference type="NCBI Taxonomy" id="76066"/>
    <lineage>
        <taxon>Eukaryota</taxon>
        <taxon>Metazoa</taxon>
        <taxon>Chordata</taxon>
        <taxon>Craniata</taxon>
        <taxon>Vertebrata</taxon>
        <taxon>Euteleostomi</taxon>
        <taxon>Amphibia</taxon>
        <taxon>Batrachia</taxon>
        <taxon>Anura</taxon>
        <taxon>Neobatrachia</taxon>
        <taxon>Hyloidea</taxon>
        <taxon>Leptodactylidae</taxon>
        <taxon>Leiuperinae</taxon>
        <taxon>Engystomops</taxon>
    </lineage>
</organism>
<dbReference type="AlphaFoldDB" id="A0AAV7BG27"/>
<dbReference type="InterPro" id="IPR023799">
    <property type="entry name" value="RbfA_dom_sf"/>
</dbReference>
<evidence type="ECO:0000256" key="1">
    <source>
        <dbReference type="SAM" id="MobiDB-lite"/>
    </source>
</evidence>
<dbReference type="PANTHER" id="PTHR14725">
    <property type="entry name" value="RIBOSOME-BINDING FACTOR A, MITOCHONDRIAL-RELATED"/>
    <property type="match status" value="1"/>
</dbReference>
<protein>
    <recommendedName>
        <fullName evidence="4">Ribosome-binding factor A, mitochondrial</fullName>
    </recommendedName>
</protein>
<proteinExistence type="predicted"/>
<dbReference type="InterPro" id="IPR000238">
    <property type="entry name" value="RbfA"/>
</dbReference>
<reference evidence="2" key="1">
    <citation type="thesis" date="2020" institute="ProQuest LLC" country="789 East Eisenhower Parkway, Ann Arbor, MI, USA">
        <title>Comparative Genomics and Chromosome Evolution.</title>
        <authorList>
            <person name="Mudd A.B."/>
        </authorList>
    </citation>
    <scope>NUCLEOTIDE SEQUENCE</scope>
    <source>
        <strain evidence="2">237g6f4</strain>
        <tissue evidence="2">Blood</tissue>
    </source>
</reference>
<sequence>MRTSGAVVSGLLRVSSCPSTVLLLRPSPGRGCTHQHTRCVHLSPVLTAKNMLHKFNPKSKKKPWYDTAIFMRPDKPHGLMSLMKAQQKEKRGNNARIKILNSILHKALNGLLSTSEVNEEVFDLQIELSKVSVTVDFSVCRAYWVTSGNKETDANIETVLQKYAPSFRHLLITHQILGNVPTIVFLKDQEEARRQEIEDLLATLDFGDNNDSTIKSDDNSELECSSVAELSTTSTPSLFGIDHTLFNQKIVDYKKKMKENQIENSDTEFSVQQKEQLAEIKKQKLLKKKSKKQRWSEHDSMAPQDYLLAMENSLYSDKQEGHAKEDMEEKEDGGNAKHLT</sequence>
<gene>
    <name evidence="2" type="ORF">GDO81_011660</name>
</gene>
<dbReference type="GO" id="GO:0006364">
    <property type="term" value="P:rRNA processing"/>
    <property type="evidence" value="ECO:0007669"/>
    <property type="project" value="InterPro"/>
</dbReference>
<evidence type="ECO:0008006" key="4">
    <source>
        <dbReference type="Google" id="ProtNLM"/>
    </source>
</evidence>
<name>A0AAV7BG27_ENGPU</name>
<feature type="region of interest" description="Disordered" evidence="1">
    <location>
        <begin position="288"/>
        <end position="340"/>
    </location>
</feature>
<dbReference type="Gene3D" id="3.30.300.20">
    <property type="match status" value="1"/>
</dbReference>
<dbReference type="EMBL" id="WNYA01000005">
    <property type="protein sequence ID" value="KAG8571470.1"/>
    <property type="molecule type" value="Genomic_DNA"/>
</dbReference>
<feature type="compositionally biased region" description="Basic and acidic residues" evidence="1">
    <location>
        <begin position="317"/>
        <end position="340"/>
    </location>
</feature>
<comment type="caution">
    <text evidence="2">The sequence shown here is derived from an EMBL/GenBank/DDBJ whole genome shotgun (WGS) entry which is preliminary data.</text>
</comment>
<dbReference type="Proteomes" id="UP000824782">
    <property type="component" value="Unassembled WGS sequence"/>
</dbReference>
<dbReference type="PANTHER" id="PTHR14725:SF0">
    <property type="entry name" value="RIBOSOME-BINDING FACTOR A, MITOCHONDRIAL-RELATED"/>
    <property type="match status" value="1"/>
</dbReference>
<evidence type="ECO:0000313" key="2">
    <source>
        <dbReference type="EMBL" id="KAG8571470.1"/>
    </source>
</evidence>
<accession>A0AAV7BG27</accession>
<evidence type="ECO:0000313" key="3">
    <source>
        <dbReference type="Proteomes" id="UP000824782"/>
    </source>
</evidence>
<keyword evidence="3" id="KW-1185">Reference proteome</keyword>
<dbReference type="SUPFAM" id="SSF89919">
    <property type="entry name" value="Ribosome-binding factor A, RbfA"/>
    <property type="match status" value="1"/>
</dbReference>
<dbReference type="InterPro" id="IPR015946">
    <property type="entry name" value="KH_dom-like_a/b"/>
</dbReference>
<dbReference type="InterPro" id="IPR039212">
    <property type="entry name" value="RBFA_mitochondrial"/>
</dbReference>
<dbReference type="Pfam" id="PF02033">
    <property type="entry name" value="RBFA"/>
    <property type="match status" value="1"/>
</dbReference>